<name>A0A366XZD7_9BACI</name>
<protein>
    <recommendedName>
        <fullName evidence="4">YtxH domain-containing protein</fullName>
    </recommendedName>
</protein>
<evidence type="ECO:0008006" key="4">
    <source>
        <dbReference type="Google" id="ProtNLM"/>
    </source>
</evidence>
<feature type="region of interest" description="Disordered" evidence="1">
    <location>
        <begin position="45"/>
        <end position="72"/>
    </location>
</feature>
<dbReference type="Proteomes" id="UP000253314">
    <property type="component" value="Unassembled WGS sequence"/>
</dbReference>
<comment type="caution">
    <text evidence="2">The sequence shown here is derived from an EMBL/GenBank/DDBJ whole genome shotgun (WGS) entry which is preliminary data.</text>
</comment>
<dbReference type="OrthoDB" id="2390014at2"/>
<keyword evidence="3" id="KW-1185">Reference proteome</keyword>
<dbReference type="AlphaFoldDB" id="A0A366XZD7"/>
<sequence>MRKRDVLLSTSVAVGAVGASVLLKDKDKRAKVKETIMKGKDKLMDFRNQNEKSLPIEKAGKPDPQNIRDNKMVSEGSVYPVQYYNEHKQQ</sequence>
<dbReference type="RefSeq" id="WP_113806214.1">
    <property type="nucleotide sequence ID" value="NZ_QOCW01000010.1"/>
</dbReference>
<evidence type="ECO:0000256" key="1">
    <source>
        <dbReference type="SAM" id="MobiDB-lite"/>
    </source>
</evidence>
<reference evidence="2 3" key="1">
    <citation type="submission" date="2018-07" db="EMBL/GenBank/DDBJ databases">
        <title>Lottiidibacillus patelloidae gen. nov., sp. nov., isolated from the intestinal tract of a marine limpet and the reclassification of B. taeanensis BH030017T, B. algicola KMM 3737T and B. hwajinpoensis SW-72T as genus Lottiidibacillus.</title>
        <authorList>
            <person name="Liu R."/>
            <person name="Huang Z."/>
        </authorList>
    </citation>
    <scope>NUCLEOTIDE SEQUENCE [LARGE SCALE GENOMIC DNA]</scope>
    <source>
        <strain evidence="2 3">BH030017</strain>
    </source>
</reference>
<dbReference type="EMBL" id="QOCW01000010">
    <property type="protein sequence ID" value="RBW69524.1"/>
    <property type="molecule type" value="Genomic_DNA"/>
</dbReference>
<proteinExistence type="predicted"/>
<organism evidence="2 3">
    <name type="scientific">Bacillus taeanensis</name>
    <dbReference type="NCBI Taxonomy" id="273032"/>
    <lineage>
        <taxon>Bacteria</taxon>
        <taxon>Bacillati</taxon>
        <taxon>Bacillota</taxon>
        <taxon>Bacilli</taxon>
        <taxon>Bacillales</taxon>
        <taxon>Bacillaceae</taxon>
        <taxon>Bacillus</taxon>
    </lineage>
</organism>
<evidence type="ECO:0000313" key="2">
    <source>
        <dbReference type="EMBL" id="RBW69524.1"/>
    </source>
</evidence>
<accession>A0A366XZD7</accession>
<gene>
    <name evidence="2" type="ORF">DS031_11425</name>
</gene>
<evidence type="ECO:0000313" key="3">
    <source>
        <dbReference type="Proteomes" id="UP000253314"/>
    </source>
</evidence>